<protein>
    <submittedName>
        <fullName evidence="6">LacI family transcriptional regulator</fullName>
    </submittedName>
</protein>
<accession>A0A916RNQ3</accession>
<keyword evidence="3" id="KW-0238">DNA-binding</keyword>
<dbReference type="GO" id="GO:0003700">
    <property type="term" value="F:DNA-binding transcription factor activity"/>
    <property type="evidence" value="ECO:0007669"/>
    <property type="project" value="TreeGrafter"/>
</dbReference>
<reference evidence="6" key="1">
    <citation type="journal article" date="2014" name="Int. J. Syst. Evol. Microbiol.">
        <title>Complete genome sequence of Corynebacterium casei LMG S-19264T (=DSM 44701T), isolated from a smear-ripened cheese.</title>
        <authorList>
            <consortium name="US DOE Joint Genome Institute (JGI-PGF)"/>
            <person name="Walter F."/>
            <person name="Albersmeier A."/>
            <person name="Kalinowski J."/>
            <person name="Ruckert C."/>
        </authorList>
    </citation>
    <scope>NUCLEOTIDE SEQUENCE</scope>
    <source>
        <strain evidence="6">CGMCC 1.15447</strain>
    </source>
</reference>
<dbReference type="GO" id="GO:0000976">
    <property type="term" value="F:transcription cis-regulatory region binding"/>
    <property type="evidence" value="ECO:0007669"/>
    <property type="project" value="TreeGrafter"/>
</dbReference>
<keyword evidence="7" id="KW-1185">Reference proteome</keyword>
<dbReference type="CDD" id="cd06267">
    <property type="entry name" value="PBP1_LacI_sugar_binding-like"/>
    <property type="match status" value="1"/>
</dbReference>
<gene>
    <name evidence="6" type="ORF">GCM10011507_14620</name>
</gene>
<dbReference type="PANTHER" id="PTHR30146:SF148">
    <property type="entry name" value="HTH-TYPE TRANSCRIPTIONAL REPRESSOR PURR-RELATED"/>
    <property type="match status" value="1"/>
</dbReference>
<dbReference type="SMART" id="SM00354">
    <property type="entry name" value="HTH_LACI"/>
    <property type="match status" value="1"/>
</dbReference>
<keyword evidence="2" id="KW-0805">Transcription regulation</keyword>
<dbReference type="SUPFAM" id="SSF47413">
    <property type="entry name" value="lambda repressor-like DNA-binding domains"/>
    <property type="match status" value="1"/>
</dbReference>
<reference evidence="6" key="2">
    <citation type="submission" date="2020-09" db="EMBL/GenBank/DDBJ databases">
        <authorList>
            <person name="Sun Q."/>
            <person name="Zhou Y."/>
        </authorList>
    </citation>
    <scope>NUCLEOTIDE SEQUENCE</scope>
    <source>
        <strain evidence="6">CGMCC 1.15447</strain>
    </source>
</reference>
<evidence type="ECO:0000256" key="4">
    <source>
        <dbReference type="ARBA" id="ARBA00023163"/>
    </source>
</evidence>
<keyword evidence="1" id="KW-0678">Repressor</keyword>
<keyword evidence="4" id="KW-0804">Transcription</keyword>
<dbReference type="PROSITE" id="PS00356">
    <property type="entry name" value="HTH_LACI_1"/>
    <property type="match status" value="1"/>
</dbReference>
<name>A0A916RNQ3_9BACT</name>
<dbReference type="Gene3D" id="3.40.50.2300">
    <property type="match status" value="2"/>
</dbReference>
<evidence type="ECO:0000313" key="7">
    <source>
        <dbReference type="Proteomes" id="UP000648801"/>
    </source>
</evidence>
<feature type="domain" description="HTH lacI-type" evidence="5">
    <location>
        <begin position="55"/>
        <end position="111"/>
    </location>
</feature>
<evidence type="ECO:0000259" key="5">
    <source>
        <dbReference type="PROSITE" id="PS50932"/>
    </source>
</evidence>
<comment type="caution">
    <text evidence="6">The sequence shown here is derived from an EMBL/GenBank/DDBJ whole genome shotgun (WGS) entry which is preliminary data.</text>
</comment>
<dbReference type="InterPro" id="IPR010982">
    <property type="entry name" value="Lambda_DNA-bd_dom_sf"/>
</dbReference>
<dbReference type="SUPFAM" id="SSF53822">
    <property type="entry name" value="Periplasmic binding protein-like I"/>
    <property type="match status" value="1"/>
</dbReference>
<evidence type="ECO:0000313" key="6">
    <source>
        <dbReference type="EMBL" id="GGA64061.1"/>
    </source>
</evidence>
<dbReference type="Pfam" id="PF00356">
    <property type="entry name" value="LacI"/>
    <property type="match status" value="1"/>
</dbReference>
<evidence type="ECO:0000256" key="2">
    <source>
        <dbReference type="ARBA" id="ARBA00023015"/>
    </source>
</evidence>
<dbReference type="InterPro" id="IPR028082">
    <property type="entry name" value="Peripla_BP_I"/>
</dbReference>
<evidence type="ECO:0000256" key="3">
    <source>
        <dbReference type="ARBA" id="ARBA00023125"/>
    </source>
</evidence>
<dbReference type="Proteomes" id="UP000648801">
    <property type="component" value="Unassembled WGS sequence"/>
</dbReference>
<evidence type="ECO:0000256" key="1">
    <source>
        <dbReference type="ARBA" id="ARBA00022491"/>
    </source>
</evidence>
<dbReference type="InterPro" id="IPR046335">
    <property type="entry name" value="LacI/GalR-like_sensor"/>
</dbReference>
<dbReference type="PROSITE" id="PS50932">
    <property type="entry name" value="HTH_LACI_2"/>
    <property type="match status" value="1"/>
</dbReference>
<dbReference type="PANTHER" id="PTHR30146">
    <property type="entry name" value="LACI-RELATED TRANSCRIPTIONAL REPRESSOR"/>
    <property type="match status" value="1"/>
</dbReference>
<dbReference type="Gene3D" id="1.10.260.40">
    <property type="entry name" value="lambda repressor-like DNA-binding domains"/>
    <property type="match status" value="1"/>
</dbReference>
<dbReference type="Pfam" id="PF13377">
    <property type="entry name" value="Peripla_BP_3"/>
    <property type="match status" value="1"/>
</dbReference>
<dbReference type="RefSeq" id="WP_188758579.1">
    <property type="nucleotide sequence ID" value="NZ_BMJB01000001.1"/>
</dbReference>
<dbReference type="InterPro" id="IPR000843">
    <property type="entry name" value="HTH_LacI"/>
</dbReference>
<organism evidence="6 7">
    <name type="scientific">Edaphobacter acidisoli</name>
    <dbReference type="NCBI Taxonomy" id="2040573"/>
    <lineage>
        <taxon>Bacteria</taxon>
        <taxon>Pseudomonadati</taxon>
        <taxon>Acidobacteriota</taxon>
        <taxon>Terriglobia</taxon>
        <taxon>Terriglobales</taxon>
        <taxon>Acidobacteriaceae</taxon>
        <taxon>Edaphobacter</taxon>
    </lineage>
</organism>
<dbReference type="CDD" id="cd01392">
    <property type="entry name" value="HTH_LacI"/>
    <property type="match status" value="1"/>
</dbReference>
<sequence length="392" mass="43134">MGLIVDGSAARIRSLRRDQFAPDKAQIYNGKTVFYNQEEFSGAYDFFAFFRGGMATIYDVAKAANVSIAAVSLVMNDPKTPRVGAERRKQILEIAARLGYAPSGLARALSRGSTRILGLVVPSHDPIFFNNFIAGVLAGIQSCLMERGYHLMIYSHSAKSGRITKGELTQSRFVDGVVVLNTRLCSLQDMKNSIDDLNKAHIPFVMANCYAGDNQINYVGVDDAAIGRRGAEYLAKHGHKRIALISGAVKSPMTEQLLSGFKSGLAKSGGRFHPRLYFCSEYNATLLHDKLVPWFKLKNPPTAIFCADDQLVPDIYRTLDELQLRIPKDISILSRGDLSIGAALKPQLTTFAIQPFEIGKKAAELLIEAVEAQTTKTRRIYLDAPLIVRESA</sequence>
<dbReference type="AlphaFoldDB" id="A0A916RNQ3"/>
<proteinExistence type="predicted"/>
<dbReference type="EMBL" id="BMJB01000001">
    <property type="protein sequence ID" value="GGA64061.1"/>
    <property type="molecule type" value="Genomic_DNA"/>
</dbReference>